<dbReference type="EMBL" id="CP014504">
    <property type="protein sequence ID" value="AMQ01520.1"/>
    <property type="molecule type" value="Genomic_DNA"/>
</dbReference>
<organism evidence="1 2">
    <name type="scientific">Pedobacter cryoconitis</name>
    <dbReference type="NCBI Taxonomy" id="188932"/>
    <lineage>
        <taxon>Bacteria</taxon>
        <taxon>Pseudomonadati</taxon>
        <taxon>Bacteroidota</taxon>
        <taxon>Sphingobacteriia</taxon>
        <taxon>Sphingobacteriales</taxon>
        <taxon>Sphingobacteriaceae</taxon>
        <taxon>Pedobacter</taxon>
    </lineage>
</organism>
<protein>
    <submittedName>
        <fullName evidence="1">Uncharacterized protein</fullName>
    </submittedName>
</protein>
<evidence type="ECO:0000313" key="2">
    <source>
        <dbReference type="Proteomes" id="UP000071561"/>
    </source>
</evidence>
<reference evidence="1 2" key="1">
    <citation type="submission" date="2016-03" db="EMBL/GenBank/DDBJ databases">
        <title>Complete genome sequence of Pedobacter cryoconitis PAMC 27485.</title>
        <authorList>
            <person name="Lee J."/>
            <person name="Kim O.-S."/>
        </authorList>
    </citation>
    <scope>NUCLEOTIDE SEQUENCE [LARGE SCALE GENOMIC DNA]</scope>
    <source>
        <strain evidence="1 2">PAMC 27485</strain>
    </source>
</reference>
<gene>
    <name evidence="1" type="ORF">AY601_4690</name>
</gene>
<dbReference type="Proteomes" id="UP000071561">
    <property type="component" value="Chromosome"/>
</dbReference>
<evidence type="ECO:0000313" key="1">
    <source>
        <dbReference type="EMBL" id="AMQ01520.1"/>
    </source>
</evidence>
<sequence length="327" mass="37329">MFILYIFKEIYKRMKVNYRFLAVAAISLGLIWSCKKTDEGNISKDSLVSSEKRVTLENGYLKFSDQKSFDSISTVLISKQGVDLEAWEARFPGFKSYRTIFKNIQDEYEKVNSSESFQAFKNKYNDLVTIKSDSSLTYKFGTPLSSLFTNAKGEVKIGEDLKVYKKDERITSAANNSKKTQSIQPPIFIGRLFLNTYYNSDSKRRLHVELWYDEITGADPKQQQGRFYFAVTQEGKKTFGGWGANETDLSFRDIDVTMMHQSYYAPSLPVRYNYRLASYDAKDFKGTFIVDMGRMAGYGTNIFGRGLFTSRGVPTVPQVEFAFGNGG</sequence>
<name>A0A127VJQ4_9SPHI</name>
<accession>A0A127VJQ4</accession>
<proteinExistence type="predicted"/>
<dbReference type="AlphaFoldDB" id="A0A127VJQ4"/>
<dbReference type="OrthoDB" id="752149at2"/>
<dbReference type="KEGG" id="pcm:AY601_4690"/>
<dbReference type="RefSeq" id="WP_068405818.1">
    <property type="nucleotide sequence ID" value="NZ_CP014504.1"/>
</dbReference>
<keyword evidence="2" id="KW-1185">Reference proteome</keyword>
<dbReference type="PATRIC" id="fig|188932.3.peg.4864"/>